<proteinExistence type="predicted"/>
<feature type="transmembrane region" description="Helical" evidence="1">
    <location>
        <begin position="386"/>
        <end position="407"/>
    </location>
</feature>
<feature type="transmembrane region" description="Helical" evidence="1">
    <location>
        <begin position="448"/>
        <end position="471"/>
    </location>
</feature>
<name>A0A915INU0_ROMCU</name>
<evidence type="ECO:0000256" key="2">
    <source>
        <dbReference type="SAM" id="SignalP"/>
    </source>
</evidence>
<keyword evidence="3" id="KW-1185">Reference proteome</keyword>
<evidence type="ECO:0000313" key="4">
    <source>
        <dbReference type="WBParaSite" id="nRc.2.0.1.t15540-RA"/>
    </source>
</evidence>
<organism evidence="3 4">
    <name type="scientific">Romanomermis culicivorax</name>
    <name type="common">Nematode worm</name>
    <dbReference type="NCBI Taxonomy" id="13658"/>
    <lineage>
        <taxon>Eukaryota</taxon>
        <taxon>Metazoa</taxon>
        <taxon>Ecdysozoa</taxon>
        <taxon>Nematoda</taxon>
        <taxon>Enoplea</taxon>
        <taxon>Dorylaimia</taxon>
        <taxon>Mermithida</taxon>
        <taxon>Mermithoidea</taxon>
        <taxon>Mermithidae</taxon>
        <taxon>Romanomermis</taxon>
    </lineage>
</organism>
<dbReference type="InterPro" id="IPR006954">
    <property type="entry name" value="Mlt-10-like"/>
</dbReference>
<feature type="signal peptide" evidence="2">
    <location>
        <begin position="1"/>
        <end position="18"/>
    </location>
</feature>
<protein>
    <submittedName>
        <fullName evidence="4">Uncharacterized protein</fullName>
    </submittedName>
</protein>
<keyword evidence="2" id="KW-0732">Signal</keyword>
<accession>A0A915INU0</accession>
<dbReference type="PANTHER" id="PTHR21523:SF46">
    <property type="entry name" value="MLT-TEN (MLT-10) RELATED"/>
    <property type="match status" value="1"/>
</dbReference>
<feature type="chain" id="PRO_5037044780" evidence="2">
    <location>
        <begin position="19"/>
        <end position="497"/>
    </location>
</feature>
<sequence length="497" mass="55768">MFDTAYCLLFTLFVIVLSSNEKSATLGKHENNFIKLLTVLGNNYIKFKSDPVKVKFWTCVERAGDSVKKYARCLIKLLNSKNFTQESRKSGDNLISHDLELVKSFQKRPVQKNSFQLLHPRVNDHEIRNSTTKNRISLPELIDSVVSMHKSVNDGVDQSSKIMRYVSNFFKFLSDRYPKSQESISNFRLLSPRFLSTEPDTSSRSRYLSPDFFDLHNNASQHSILSLSKLLKEIPNDESSMWWRFINETLSSVKNDVIRATWNNSISKIYGEYKLGNATIRNRVKRFYDTLDEWQLNDLNAKGYTMLKDYQLNEIQHNKKYKYNLNSGAVIQKALGEAVLNLARGRSDHRGKRALAKGCLLKASVGSEEAYSNYIVSHIILCPSAVGYYAFGSLVLTPFILSPYVLAPFLLSTFVFMPFILSPAALSPTILAPGVLSPSLLNPVVLSPFLLSPLVLSPTILGPFCLSPIILSPSVLSPVALSPDVLSPVVLSPCAGC</sequence>
<feature type="transmembrane region" description="Helical" evidence="1">
    <location>
        <begin position="414"/>
        <end position="436"/>
    </location>
</feature>
<dbReference type="Pfam" id="PF04870">
    <property type="entry name" value="Moulting_cycle"/>
    <property type="match status" value="1"/>
</dbReference>
<keyword evidence="1" id="KW-0812">Transmembrane</keyword>
<evidence type="ECO:0000256" key="1">
    <source>
        <dbReference type="SAM" id="Phobius"/>
    </source>
</evidence>
<dbReference type="AlphaFoldDB" id="A0A915INU0"/>
<dbReference type="WBParaSite" id="nRc.2.0.1.t15540-RA">
    <property type="protein sequence ID" value="nRc.2.0.1.t15540-RA"/>
    <property type="gene ID" value="nRc.2.0.1.g15540"/>
</dbReference>
<keyword evidence="1" id="KW-1133">Transmembrane helix</keyword>
<dbReference type="PANTHER" id="PTHR21523">
    <property type="match status" value="1"/>
</dbReference>
<evidence type="ECO:0000313" key="3">
    <source>
        <dbReference type="Proteomes" id="UP000887565"/>
    </source>
</evidence>
<dbReference type="Proteomes" id="UP000887565">
    <property type="component" value="Unplaced"/>
</dbReference>
<keyword evidence="1" id="KW-0472">Membrane</keyword>
<reference evidence="4" key="1">
    <citation type="submission" date="2022-11" db="UniProtKB">
        <authorList>
            <consortium name="WormBaseParasite"/>
        </authorList>
    </citation>
    <scope>IDENTIFICATION</scope>
</reference>